<protein>
    <recommendedName>
        <fullName evidence="6">Gustatory receptor</fullName>
    </recommendedName>
</protein>
<feature type="transmembrane region" description="Helical" evidence="6">
    <location>
        <begin position="252"/>
        <end position="272"/>
    </location>
</feature>
<dbReference type="EMBL" id="JTDY01005391">
    <property type="protein sequence ID" value="KOB67056.1"/>
    <property type="molecule type" value="Genomic_DNA"/>
</dbReference>
<dbReference type="Proteomes" id="UP000037510">
    <property type="component" value="Unassembled WGS sequence"/>
</dbReference>
<comment type="similarity">
    <text evidence="6">Belongs to the insect chemoreceptor superfamily. Gustatory receptor (GR) family.</text>
</comment>
<keyword evidence="6" id="KW-0807">Transducer</keyword>
<comment type="subcellular location">
    <subcellularLocation>
        <location evidence="1 6">Cell membrane</location>
        <topology evidence="1 6">Multi-pass membrane protein</topology>
    </subcellularLocation>
</comment>
<evidence type="ECO:0000256" key="5">
    <source>
        <dbReference type="ARBA" id="ARBA00023136"/>
    </source>
</evidence>
<sequence length="461" mass="54090">MGRTFKTMEDTVIKITVLSEQTPKSKYFKVMKTFYKVLHYFCCLDFGFFEYKSSKWCNFWKLITILQSIILGSICLLTLDNMDLFYVCVWYYVTIIHYFLNVISLVLFNPNKTFYRLFFELDSVDLKLKANSTSFNIEIKILLIMILHLFFRTIIACFYCFFYDACLKPDGSAFLFLSLVACLYLVHITYGFLFYSIYCRLRTFASILRTASSDFSSLQQTYRSIVELTEAFKTEFDPVVAPMGLRYFRLEYVIVVEGLLLTFAPAICAGMLSSEADRIKVILHDKLMQDLDATNIREIERFIRYVEARPCRFRVWKVIPLDADLLGMVLSFCVTYLIVIIQFTNLIEMYKSAFDPLIISIGFRKNYLMSALFFGHTVAPSLCAGMLSTEVNRILVILYDMLLEERDKNKSYEIQRFIRYVEARPCRFRVWKVIPLDADLIKMVLNFCVTYLIVIIQFSNN</sequence>
<feature type="transmembrane region" description="Helical" evidence="6">
    <location>
        <begin position="59"/>
        <end position="79"/>
    </location>
</feature>
<proteinExistence type="inferred from homology"/>
<keyword evidence="3 6" id="KW-0812">Transmembrane</keyword>
<feature type="transmembrane region" description="Helical" evidence="6">
    <location>
        <begin position="85"/>
        <end position="108"/>
    </location>
</feature>
<feature type="transmembrane region" description="Helical" evidence="6">
    <location>
        <begin position="325"/>
        <end position="347"/>
    </location>
</feature>
<evidence type="ECO:0000256" key="2">
    <source>
        <dbReference type="ARBA" id="ARBA00022475"/>
    </source>
</evidence>
<keyword evidence="5 6" id="KW-0472">Membrane</keyword>
<dbReference type="AlphaFoldDB" id="A0A0L7KVE4"/>
<keyword evidence="2 6" id="KW-1003">Cell membrane</keyword>
<feature type="transmembrane region" description="Helical" evidence="6">
    <location>
        <begin position="367"/>
        <end position="387"/>
    </location>
</feature>
<accession>A0A0L7KVE4</accession>
<evidence type="ECO:0000313" key="7">
    <source>
        <dbReference type="EMBL" id="KOB67056.1"/>
    </source>
</evidence>
<reference evidence="7 8" key="1">
    <citation type="journal article" date="2015" name="Genome Biol. Evol.">
        <title>The genome of winter moth (Operophtera brumata) provides a genomic perspective on sexual dimorphism and phenology.</title>
        <authorList>
            <person name="Derks M.F."/>
            <person name="Smit S."/>
            <person name="Salis L."/>
            <person name="Schijlen E."/>
            <person name="Bossers A."/>
            <person name="Mateman C."/>
            <person name="Pijl A.S."/>
            <person name="de Ridder D."/>
            <person name="Groenen M.A."/>
            <person name="Visser M.E."/>
            <person name="Megens H.J."/>
        </authorList>
    </citation>
    <scope>NUCLEOTIDE SEQUENCE [LARGE SCALE GENOMIC DNA]</scope>
    <source>
        <strain evidence="7">WM2013NL</strain>
        <tissue evidence="7">Head and thorax</tissue>
    </source>
</reference>
<comment type="function">
    <text evidence="6">Gustatory receptor which mediates acceptance or avoidance behavior, depending on its substrates.</text>
</comment>
<dbReference type="GO" id="GO:0005886">
    <property type="term" value="C:plasma membrane"/>
    <property type="evidence" value="ECO:0007669"/>
    <property type="project" value="UniProtKB-SubCell"/>
</dbReference>
<organism evidence="7 8">
    <name type="scientific">Operophtera brumata</name>
    <name type="common">Winter moth</name>
    <name type="synonym">Phalaena brumata</name>
    <dbReference type="NCBI Taxonomy" id="104452"/>
    <lineage>
        <taxon>Eukaryota</taxon>
        <taxon>Metazoa</taxon>
        <taxon>Ecdysozoa</taxon>
        <taxon>Arthropoda</taxon>
        <taxon>Hexapoda</taxon>
        <taxon>Insecta</taxon>
        <taxon>Pterygota</taxon>
        <taxon>Neoptera</taxon>
        <taxon>Endopterygota</taxon>
        <taxon>Lepidoptera</taxon>
        <taxon>Glossata</taxon>
        <taxon>Ditrysia</taxon>
        <taxon>Geometroidea</taxon>
        <taxon>Geometridae</taxon>
        <taxon>Larentiinae</taxon>
        <taxon>Operophtera</taxon>
    </lineage>
</organism>
<comment type="caution">
    <text evidence="7">The sequence shown here is derived from an EMBL/GenBank/DDBJ whole genome shotgun (WGS) entry which is preliminary data.</text>
</comment>
<feature type="transmembrane region" description="Helical" evidence="6">
    <location>
        <begin position="174"/>
        <end position="198"/>
    </location>
</feature>
<evidence type="ECO:0000256" key="3">
    <source>
        <dbReference type="ARBA" id="ARBA00022692"/>
    </source>
</evidence>
<evidence type="ECO:0000256" key="1">
    <source>
        <dbReference type="ARBA" id="ARBA00004651"/>
    </source>
</evidence>
<keyword evidence="4 6" id="KW-1133">Transmembrane helix</keyword>
<keyword evidence="8" id="KW-1185">Reference proteome</keyword>
<feature type="transmembrane region" description="Helical" evidence="6">
    <location>
        <begin position="141"/>
        <end position="162"/>
    </location>
</feature>
<evidence type="ECO:0000256" key="6">
    <source>
        <dbReference type="RuleBase" id="RU363108"/>
    </source>
</evidence>
<dbReference type="GO" id="GO:0050909">
    <property type="term" value="P:sensory perception of taste"/>
    <property type="evidence" value="ECO:0007669"/>
    <property type="project" value="InterPro"/>
</dbReference>
<name>A0A0L7KVE4_OPEBR</name>
<dbReference type="InterPro" id="IPR013604">
    <property type="entry name" value="7TM_chemorcpt"/>
</dbReference>
<dbReference type="Pfam" id="PF08395">
    <property type="entry name" value="7tm_7"/>
    <property type="match status" value="2"/>
</dbReference>
<evidence type="ECO:0000313" key="8">
    <source>
        <dbReference type="Proteomes" id="UP000037510"/>
    </source>
</evidence>
<gene>
    <name evidence="7" type="ORF">OBRU01_18674</name>
</gene>
<evidence type="ECO:0000256" key="4">
    <source>
        <dbReference type="ARBA" id="ARBA00022989"/>
    </source>
</evidence>
<keyword evidence="6 7" id="KW-0675">Receptor</keyword>
<dbReference type="GO" id="GO:0007165">
    <property type="term" value="P:signal transduction"/>
    <property type="evidence" value="ECO:0007669"/>
    <property type="project" value="UniProtKB-KW"/>
</dbReference>